<accession>A0A7R8ZZ51</accession>
<name>A0A7R8ZZ51_9CRUS</name>
<dbReference type="OrthoDB" id="416222at2759"/>
<feature type="non-terminal residue" evidence="2">
    <location>
        <position position="120"/>
    </location>
</feature>
<feature type="region of interest" description="Disordered" evidence="1">
    <location>
        <begin position="84"/>
        <end position="120"/>
    </location>
</feature>
<dbReference type="AlphaFoldDB" id="A0A7R8ZZ51"/>
<proteinExistence type="predicted"/>
<feature type="non-terminal residue" evidence="2">
    <location>
        <position position="1"/>
    </location>
</feature>
<protein>
    <submittedName>
        <fullName evidence="2">Uncharacterized protein</fullName>
    </submittedName>
</protein>
<dbReference type="EMBL" id="OB685613">
    <property type="protein sequence ID" value="CAD7237196.1"/>
    <property type="molecule type" value="Genomic_DNA"/>
</dbReference>
<gene>
    <name evidence="2" type="ORF">CTOB1V02_LOCUS15011</name>
</gene>
<organism evidence="2">
    <name type="scientific">Cyprideis torosa</name>
    <dbReference type="NCBI Taxonomy" id="163714"/>
    <lineage>
        <taxon>Eukaryota</taxon>
        <taxon>Metazoa</taxon>
        <taxon>Ecdysozoa</taxon>
        <taxon>Arthropoda</taxon>
        <taxon>Crustacea</taxon>
        <taxon>Oligostraca</taxon>
        <taxon>Ostracoda</taxon>
        <taxon>Podocopa</taxon>
        <taxon>Podocopida</taxon>
        <taxon>Cytherocopina</taxon>
        <taxon>Cytheroidea</taxon>
        <taxon>Cytherideidae</taxon>
        <taxon>Cyprideis</taxon>
    </lineage>
</organism>
<evidence type="ECO:0000256" key="1">
    <source>
        <dbReference type="SAM" id="MobiDB-lite"/>
    </source>
</evidence>
<reference evidence="2" key="1">
    <citation type="submission" date="2020-11" db="EMBL/GenBank/DDBJ databases">
        <authorList>
            <person name="Tran Van P."/>
        </authorList>
    </citation>
    <scope>NUCLEOTIDE SEQUENCE</scope>
</reference>
<evidence type="ECO:0000313" key="2">
    <source>
        <dbReference type="EMBL" id="CAD7237196.1"/>
    </source>
</evidence>
<sequence>RFEIFVHASPQNPNSPESQCLRRASHSVNLLSDGLEKCLAQFMDCLALVERKDDIHTVELHRERQKVKLLEEALNVLTRENSLAIKPGGSSTGENGSSLNMIPEEEDGPIFYECSPPGKR</sequence>